<reference evidence="1 2" key="2">
    <citation type="journal article" date="2011" name="BMC Genomics">
        <title>Sequence of the hyperplastic genome of the naturally competent Thermus scotoductus SA-01.</title>
        <authorList>
            <person name="Gounder K."/>
            <person name="Brzuszkiewicz E."/>
            <person name="Liesegang H."/>
            <person name="Wollherr A."/>
            <person name="Daniel R."/>
            <person name="Gottschalk G."/>
            <person name="Reva O."/>
            <person name="Kumwenda B."/>
            <person name="Srivastava M."/>
            <person name="Bricio C."/>
            <person name="Berenguer J."/>
            <person name="van Heerden E."/>
            <person name="Litthauer D."/>
        </authorList>
    </citation>
    <scope>NUCLEOTIDE SEQUENCE [LARGE SCALE GENOMIC DNA]</scope>
    <source>
        <strain evidence="2">ATCC 700910 / SA-01</strain>
    </source>
</reference>
<protein>
    <submittedName>
        <fullName evidence="1">Uncharacterized protein</fullName>
    </submittedName>
</protein>
<reference evidence="2" key="1">
    <citation type="submission" date="2010-03" db="EMBL/GenBank/DDBJ databases">
        <title>The genome sequence of Thermus scotoductus SA-01.</title>
        <authorList>
            <person name="Gounder K."/>
            <person name="Liesegang H."/>
            <person name="Brzuszkiewicz E."/>
            <person name="Wollherr A."/>
            <person name="Daniel R."/>
            <person name="Gottschalk G."/>
            <person name="van Heerden E."/>
            <person name="Litthauer D."/>
        </authorList>
    </citation>
    <scope>NUCLEOTIDE SEQUENCE [LARGE SCALE GENOMIC DNA]</scope>
    <source>
        <strain evidence="2">ATCC 700910 / SA-01</strain>
    </source>
</reference>
<sequence>MGGGMTAKERLALEVDLEGAGPPEVPGLEVGPEDPSPFHAVARWVAAMWPWCRFAGITARMWPYLGGKFLREAVDLGPLGWVWTDGPKTLWAWQPPGG</sequence>
<proteinExistence type="predicted"/>
<dbReference type="KEGG" id="tsc:TSC_c06710"/>
<dbReference type="EMBL" id="CP001962">
    <property type="protein sequence ID" value="ADW21298.1"/>
    <property type="molecule type" value="Genomic_DNA"/>
</dbReference>
<dbReference type="Proteomes" id="UP000008087">
    <property type="component" value="Chromosome"/>
</dbReference>
<evidence type="ECO:0000313" key="2">
    <source>
        <dbReference type="Proteomes" id="UP000008087"/>
    </source>
</evidence>
<dbReference type="AlphaFoldDB" id="E8PMM2"/>
<evidence type="ECO:0000313" key="1">
    <source>
        <dbReference type="EMBL" id="ADW21298.1"/>
    </source>
</evidence>
<accession>E8PMM2</accession>
<dbReference type="HOGENOM" id="CLU_2332730_0_0_0"/>
<name>E8PMM2_THESS</name>
<gene>
    <name evidence="1" type="ordered locus">TSC_c06710</name>
</gene>
<dbReference type="STRING" id="743525.TSC_c06710"/>
<organism evidence="1 2">
    <name type="scientific">Thermus scotoductus (strain ATCC 700910 / SA-01)</name>
    <dbReference type="NCBI Taxonomy" id="743525"/>
    <lineage>
        <taxon>Bacteria</taxon>
        <taxon>Thermotogati</taxon>
        <taxon>Deinococcota</taxon>
        <taxon>Deinococci</taxon>
        <taxon>Thermales</taxon>
        <taxon>Thermaceae</taxon>
        <taxon>Thermus</taxon>
    </lineage>
</organism>